<evidence type="ECO:0000256" key="1">
    <source>
        <dbReference type="SAM" id="SignalP"/>
    </source>
</evidence>
<reference evidence="2 3" key="1">
    <citation type="submission" date="2018-12" db="EMBL/GenBank/DDBJ databases">
        <title>The genome of Variovorax gossypii DSM 100435.</title>
        <authorList>
            <person name="Gao J."/>
            <person name="Sun J."/>
        </authorList>
    </citation>
    <scope>NUCLEOTIDE SEQUENCE [LARGE SCALE GENOMIC DNA]</scope>
    <source>
        <strain evidence="2 3">DSM 100435</strain>
    </source>
</reference>
<accession>A0A431THH7</accession>
<evidence type="ECO:0000313" key="2">
    <source>
        <dbReference type="EMBL" id="RTQ32970.1"/>
    </source>
</evidence>
<dbReference type="OrthoDB" id="8858500at2"/>
<protein>
    <submittedName>
        <fullName evidence="2">Alpha/beta hydrolase</fullName>
    </submittedName>
</protein>
<feature type="chain" id="PRO_5019235683" evidence="1">
    <location>
        <begin position="23"/>
        <end position="115"/>
    </location>
</feature>
<feature type="signal peptide" evidence="1">
    <location>
        <begin position="1"/>
        <end position="22"/>
    </location>
</feature>
<keyword evidence="2" id="KW-0378">Hydrolase</keyword>
<organism evidence="2 3">
    <name type="scientific">Variovorax gossypii</name>
    <dbReference type="NCBI Taxonomy" id="1679495"/>
    <lineage>
        <taxon>Bacteria</taxon>
        <taxon>Pseudomonadati</taxon>
        <taxon>Pseudomonadota</taxon>
        <taxon>Betaproteobacteria</taxon>
        <taxon>Burkholderiales</taxon>
        <taxon>Comamonadaceae</taxon>
        <taxon>Variovorax</taxon>
    </lineage>
</organism>
<proteinExistence type="predicted"/>
<dbReference type="EMBL" id="RXOE01000005">
    <property type="protein sequence ID" value="RTQ32970.1"/>
    <property type="molecule type" value="Genomic_DNA"/>
</dbReference>
<keyword evidence="1" id="KW-0732">Signal</keyword>
<sequence length="115" mass="12338">MKKFQIAQSAILALMFASTAQAEVYDGVLQSSGVRSRTEVDAEAAAVAQKEDPYREAASSGVIAPLGYSKSRDTVNAEAVKEAHSANQNLTGKAYYRDAIPSQYVNQPRQVNAAK</sequence>
<dbReference type="GO" id="GO:0016787">
    <property type="term" value="F:hydrolase activity"/>
    <property type="evidence" value="ECO:0007669"/>
    <property type="project" value="UniProtKB-KW"/>
</dbReference>
<evidence type="ECO:0000313" key="3">
    <source>
        <dbReference type="Proteomes" id="UP000267418"/>
    </source>
</evidence>
<dbReference type="Proteomes" id="UP000267418">
    <property type="component" value="Unassembled WGS sequence"/>
</dbReference>
<gene>
    <name evidence="2" type="ORF">EJP69_19950</name>
</gene>
<comment type="caution">
    <text evidence="2">The sequence shown here is derived from an EMBL/GenBank/DDBJ whole genome shotgun (WGS) entry which is preliminary data.</text>
</comment>
<keyword evidence="3" id="KW-1185">Reference proteome</keyword>
<dbReference type="RefSeq" id="WP_126472225.1">
    <property type="nucleotide sequence ID" value="NZ_RXOE01000005.1"/>
</dbReference>
<dbReference type="AlphaFoldDB" id="A0A431THH7"/>
<name>A0A431THH7_9BURK</name>